<keyword evidence="3" id="KW-1185">Reference proteome</keyword>
<proteinExistence type="predicted"/>
<comment type="caution">
    <text evidence="2">The sequence shown here is derived from an EMBL/GenBank/DDBJ whole genome shotgun (WGS) entry which is preliminary data.</text>
</comment>
<dbReference type="AlphaFoldDB" id="A0A4U5LPI4"/>
<dbReference type="EMBL" id="AZBU02000014">
    <property type="protein sequence ID" value="TKR57831.1"/>
    <property type="molecule type" value="Genomic_DNA"/>
</dbReference>
<evidence type="ECO:0000256" key="1">
    <source>
        <dbReference type="SAM" id="MobiDB-lite"/>
    </source>
</evidence>
<gene>
    <name evidence="2" type="ORF">L596_030477</name>
</gene>
<evidence type="ECO:0000313" key="3">
    <source>
        <dbReference type="Proteomes" id="UP000298663"/>
    </source>
</evidence>
<protein>
    <submittedName>
        <fullName evidence="2">Uncharacterized protein</fullName>
    </submittedName>
</protein>
<reference evidence="2 3" key="2">
    <citation type="journal article" date="2019" name="G3 (Bethesda)">
        <title>Hybrid Assembly of the Genome of the Entomopathogenic Nematode Steinernema carpocapsae Identifies the X-Chromosome.</title>
        <authorList>
            <person name="Serra L."/>
            <person name="Macchietto M."/>
            <person name="Macias-Munoz A."/>
            <person name="McGill C.J."/>
            <person name="Rodriguez I.M."/>
            <person name="Rodriguez B."/>
            <person name="Murad R."/>
            <person name="Mortazavi A."/>
        </authorList>
    </citation>
    <scope>NUCLEOTIDE SEQUENCE [LARGE SCALE GENOMIC DNA]</scope>
    <source>
        <strain evidence="2 3">ALL</strain>
    </source>
</reference>
<accession>A0A4U5LPI4</accession>
<dbReference type="Proteomes" id="UP000298663">
    <property type="component" value="Unassembled WGS sequence"/>
</dbReference>
<evidence type="ECO:0000313" key="2">
    <source>
        <dbReference type="EMBL" id="TKR57831.1"/>
    </source>
</evidence>
<organism evidence="2 3">
    <name type="scientific">Steinernema carpocapsae</name>
    <name type="common">Entomopathogenic nematode</name>
    <dbReference type="NCBI Taxonomy" id="34508"/>
    <lineage>
        <taxon>Eukaryota</taxon>
        <taxon>Metazoa</taxon>
        <taxon>Ecdysozoa</taxon>
        <taxon>Nematoda</taxon>
        <taxon>Chromadorea</taxon>
        <taxon>Rhabditida</taxon>
        <taxon>Tylenchina</taxon>
        <taxon>Panagrolaimomorpha</taxon>
        <taxon>Strongyloidoidea</taxon>
        <taxon>Steinernematidae</taxon>
        <taxon>Steinernema</taxon>
    </lineage>
</organism>
<feature type="compositionally biased region" description="Polar residues" evidence="1">
    <location>
        <begin position="10"/>
        <end position="26"/>
    </location>
</feature>
<feature type="region of interest" description="Disordered" evidence="1">
    <location>
        <begin position="1"/>
        <end position="29"/>
    </location>
</feature>
<sequence length="109" mass="11728">MLNPVDGPKLSSSLTHVSDASQNSQGRSHELASSGYVALVNDAFLGSEDMLGRDERSSAVALKDLIGVFFLDANIDKEGVVWVLSLSLRKLGKTDKAEKEKQEADLHDG</sequence>
<name>A0A4U5LPI4_STECR</name>
<reference evidence="2 3" key="1">
    <citation type="journal article" date="2015" name="Genome Biol.">
        <title>Comparative genomics of Steinernema reveals deeply conserved gene regulatory networks.</title>
        <authorList>
            <person name="Dillman A.R."/>
            <person name="Macchietto M."/>
            <person name="Porter C.F."/>
            <person name="Rogers A."/>
            <person name="Williams B."/>
            <person name="Antoshechkin I."/>
            <person name="Lee M.M."/>
            <person name="Goodwin Z."/>
            <person name="Lu X."/>
            <person name="Lewis E.E."/>
            <person name="Goodrich-Blair H."/>
            <person name="Stock S.P."/>
            <person name="Adams B.J."/>
            <person name="Sternberg P.W."/>
            <person name="Mortazavi A."/>
        </authorList>
    </citation>
    <scope>NUCLEOTIDE SEQUENCE [LARGE SCALE GENOMIC DNA]</scope>
    <source>
        <strain evidence="2 3">ALL</strain>
    </source>
</reference>